<dbReference type="GO" id="GO:0008270">
    <property type="term" value="F:zinc ion binding"/>
    <property type="evidence" value="ECO:0007669"/>
    <property type="project" value="InterPro"/>
</dbReference>
<gene>
    <name evidence="2" type="ORF">I8J34_21840</name>
</gene>
<organism evidence="2 3">
    <name type="scientific">Denitromonas iodatirespirans</name>
    <dbReference type="NCBI Taxonomy" id="2795389"/>
    <lineage>
        <taxon>Bacteria</taxon>
        <taxon>Pseudomonadati</taxon>
        <taxon>Pseudomonadota</taxon>
        <taxon>Betaproteobacteria</taxon>
        <taxon>Rhodocyclales</taxon>
        <taxon>Zoogloeaceae</taxon>
        <taxon>Denitromonas</taxon>
    </lineage>
</organism>
<dbReference type="InterPro" id="IPR051397">
    <property type="entry name" value="Zn-ADH-like_protein"/>
</dbReference>
<dbReference type="InterPro" id="IPR036291">
    <property type="entry name" value="NAD(P)-bd_dom_sf"/>
</dbReference>
<dbReference type="SUPFAM" id="SSF50129">
    <property type="entry name" value="GroES-like"/>
    <property type="match status" value="1"/>
</dbReference>
<dbReference type="SUPFAM" id="SSF51735">
    <property type="entry name" value="NAD(P)-binding Rossmann-fold domains"/>
    <property type="match status" value="1"/>
</dbReference>
<dbReference type="AlphaFoldDB" id="A0A944DCR3"/>
<dbReference type="SMART" id="SM00829">
    <property type="entry name" value="PKS_ER"/>
    <property type="match status" value="1"/>
</dbReference>
<dbReference type="Proteomes" id="UP000694660">
    <property type="component" value="Unassembled WGS sequence"/>
</dbReference>
<dbReference type="CDD" id="cd08241">
    <property type="entry name" value="QOR1"/>
    <property type="match status" value="1"/>
</dbReference>
<dbReference type="EMBL" id="JAEKFT010000039">
    <property type="protein sequence ID" value="MBT0963830.1"/>
    <property type="molecule type" value="Genomic_DNA"/>
</dbReference>
<dbReference type="Gene3D" id="3.90.180.10">
    <property type="entry name" value="Medium-chain alcohol dehydrogenases, catalytic domain"/>
    <property type="match status" value="1"/>
</dbReference>
<dbReference type="GO" id="GO:0016491">
    <property type="term" value="F:oxidoreductase activity"/>
    <property type="evidence" value="ECO:0007669"/>
    <property type="project" value="InterPro"/>
</dbReference>
<keyword evidence="3" id="KW-1185">Reference proteome</keyword>
<evidence type="ECO:0000313" key="2">
    <source>
        <dbReference type="EMBL" id="MBT0963830.1"/>
    </source>
</evidence>
<dbReference type="InterPro" id="IPR013149">
    <property type="entry name" value="ADH-like_C"/>
</dbReference>
<evidence type="ECO:0000259" key="1">
    <source>
        <dbReference type="SMART" id="SM00829"/>
    </source>
</evidence>
<dbReference type="InterPro" id="IPR020843">
    <property type="entry name" value="ER"/>
</dbReference>
<evidence type="ECO:0000313" key="3">
    <source>
        <dbReference type="Proteomes" id="UP000694660"/>
    </source>
</evidence>
<dbReference type="PANTHER" id="PTHR43677">
    <property type="entry name" value="SHORT-CHAIN DEHYDROGENASE/REDUCTASE"/>
    <property type="match status" value="1"/>
</dbReference>
<accession>A0A944DCR3</accession>
<dbReference type="RefSeq" id="WP_214363757.1">
    <property type="nucleotide sequence ID" value="NZ_JAEKFT010000039.1"/>
</dbReference>
<comment type="caution">
    <text evidence="2">The sequence shown here is derived from an EMBL/GenBank/DDBJ whole genome shotgun (WGS) entry which is preliminary data.</text>
</comment>
<feature type="domain" description="Enoyl reductase (ER)" evidence="1">
    <location>
        <begin position="10"/>
        <end position="322"/>
    </location>
</feature>
<name>A0A944DCR3_DENI1</name>
<dbReference type="Pfam" id="PF08240">
    <property type="entry name" value="ADH_N"/>
    <property type="match status" value="1"/>
</dbReference>
<protein>
    <submittedName>
        <fullName evidence="2">NADPH:quinone oxidoreductase family protein</fullName>
    </submittedName>
</protein>
<dbReference type="Gene3D" id="3.40.50.720">
    <property type="entry name" value="NAD(P)-binding Rossmann-like Domain"/>
    <property type="match status" value="1"/>
</dbReference>
<dbReference type="Pfam" id="PF00107">
    <property type="entry name" value="ADH_zinc_N"/>
    <property type="match status" value="1"/>
</dbReference>
<proteinExistence type="predicted"/>
<dbReference type="InterPro" id="IPR002364">
    <property type="entry name" value="Quin_OxRdtase/zeta-crystal_CS"/>
</dbReference>
<dbReference type="InterPro" id="IPR011032">
    <property type="entry name" value="GroES-like_sf"/>
</dbReference>
<dbReference type="PANTHER" id="PTHR43677:SF4">
    <property type="entry name" value="QUINONE OXIDOREDUCTASE-LIKE PROTEIN 2"/>
    <property type="match status" value="1"/>
</dbReference>
<sequence>MKAFVCHEFGPLGQHTPGELPTPVAGPGQVLIRVAAAGVNFYDTLIVQGKYQLQPPRPFAPGGEVAGVVTAVGEGVTRCAPGDRVMAFTRYGGYAEQALADEGMTWPLPAAVSFDTAAAGLITYGTAWFALQDLAALKPGETVLVLGAAGGVGLAALQIAKRAGARVIAAAGSEERLDLCRQHGADDTIDYAREDLKLATKTLTGGRGADVVVDVVGGDFTEQAVRAIAWRGRLLVIGFAAGAIPKIPANLLLLKGAVVAGVFWDEMLRREPDTGRRHINAITAAWADGSLAPPISARLPLARAAEALDALAGRRSAGKLIIEPGA</sequence>
<dbReference type="PROSITE" id="PS01162">
    <property type="entry name" value="QOR_ZETA_CRYSTAL"/>
    <property type="match status" value="1"/>
</dbReference>
<dbReference type="InterPro" id="IPR013154">
    <property type="entry name" value="ADH-like_N"/>
</dbReference>
<reference evidence="3" key="1">
    <citation type="journal article" date="2022" name="ISME J.">
        <title>Genetic and phylogenetic analysis of dissimilatory iodate-reducing bacteria identifies potential niches across the world's oceans.</title>
        <authorList>
            <person name="Reyes-Umana V."/>
            <person name="Henning Z."/>
            <person name="Lee K."/>
            <person name="Barnum T.P."/>
            <person name="Coates J.D."/>
        </authorList>
    </citation>
    <scope>NUCLEOTIDE SEQUENCE [LARGE SCALE GENOMIC DNA]</scope>
    <source>
        <strain evidence="3">IR12</strain>
    </source>
</reference>